<protein>
    <submittedName>
        <fullName evidence="3">Glycosyl hydrolase</fullName>
    </submittedName>
</protein>
<name>A0A9X3SBH1_9ACTN</name>
<dbReference type="RefSeq" id="WP_270029137.1">
    <property type="nucleotide sequence ID" value="NZ_JAPDDP010000083.1"/>
</dbReference>
<dbReference type="Proteomes" id="UP001147653">
    <property type="component" value="Unassembled WGS sequence"/>
</dbReference>
<feature type="signal peptide" evidence="1">
    <location>
        <begin position="1"/>
        <end position="24"/>
    </location>
</feature>
<gene>
    <name evidence="3" type="ORF">OJ997_30555</name>
</gene>
<feature type="chain" id="PRO_5040754693" evidence="1">
    <location>
        <begin position="25"/>
        <end position="312"/>
    </location>
</feature>
<keyword evidence="1" id="KW-0732">Signal</keyword>
<evidence type="ECO:0000313" key="4">
    <source>
        <dbReference type="Proteomes" id="UP001147653"/>
    </source>
</evidence>
<reference evidence="3" key="1">
    <citation type="submission" date="2022-10" db="EMBL/GenBank/DDBJ databases">
        <title>The WGS of Solirubrobacter phytolaccae KCTC 29190.</title>
        <authorList>
            <person name="Jiang Z."/>
        </authorList>
    </citation>
    <scope>NUCLEOTIDE SEQUENCE</scope>
    <source>
        <strain evidence="3">KCTC 29190</strain>
    </source>
</reference>
<sequence length="312" mass="34931">MHRTRTTIVVAAIAALAMCAPASANYRVGLSEQNAAVFSQPAWQALKLKRIRYIIPWDYAKDPGQKAEADTFLNAARAANQDVLLMFTARRGCWNGRTYSKSSACKAPSTSAYKKAVSAFRKEHSWVKTYAPWNEANHVSQPTSKSPKRAAQYYATLRSVCGSKCKVMAADVLDQSTVKKWLTDFIKYSKNKGRLWGLHNYKDVNRKQSKGLTTVLKTVPGEVWLTETGGITTFAPDFPTSATRAAASTKYMFTLADRFDSKKKGYKSKLTRLYVYRWFGETGNWDSGLVNVDGTPRPALEQFAKYAAKRQK</sequence>
<dbReference type="Gene3D" id="3.20.20.80">
    <property type="entry name" value="Glycosidases"/>
    <property type="match status" value="1"/>
</dbReference>
<organism evidence="3 4">
    <name type="scientific">Solirubrobacter phytolaccae</name>
    <dbReference type="NCBI Taxonomy" id="1404360"/>
    <lineage>
        <taxon>Bacteria</taxon>
        <taxon>Bacillati</taxon>
        <taxon>Actinomycetota</taxon>
        <taxon>Thermoleophilia</taxon>
        <taxon>Solirubrobacterales</taxon>
        <taxon>Solirubrobacteraceae</taxon>
        <taxon>Solirubrobacter</taxon>
    </lineage>
</organism>
<dbReference type="EMBL" id="JAPDDP010000083">
    <property type="protein sequence ID" value="MDA0184683.1"/>
    <property type="molecule type" value="Genomic_DNA"/>
</dbReference>
<comment type="caution">
    <text evidence="3">The sequence shown here is derived from an EMBL/GenBank/DDBJ whole genome shotgun (WGS) entry which is preliminary data.</text>
</comment>
<dbReference type="InterPro" id="IPR024655">
    <property type="entry name" value="Asl1_glyco_hydro_catalytic"/>
</dbReference>
<dbReference type="GO" id="GO:0016787">
    <property type="term" value="F:hydrolase activity"/>
    <property type="evidence" value="ECO:0007669"/>
    <property type="project" value="UniProtKB-KW"/>
</dbReference>
<evidence type="ECO:0000259" key="2">
    <source>
        <dbReference type="Pfam" id="PF11790"/>
    </source>
</evidence>
<accession>A0A9X3SBH1</accession>
<dbReference type="AlphaFoldDB" id="A0A9X3SBH1"/>
<dbReference type="Pfam" id="PF11790">
    <property type="entry name" value="Glyco_hydro_cc"/>
    <property type="match status" value="1"/>
</dbReference>
<dbReference type="InterPro" id="IPR017853">
    <property type="entry name" value="GH"/>
</dbReference>
<evidence type="ECO:0000256" key="1">
    <source>
        <dbReference type="SAM" id="SignalP"/>
    </source>
</evidence>
<proteinExistence type="predicted"/>
<keyword evidence="4" id="KW-1185">Reference proteome</keyword>
<feature type="domain" description="Asl1-like glycosyl hydrolase catalytic" evidence="2">
    <location>
        <begin position="115"/>
        <end position="301"/>
    </location>
</feature>
<keyword evidence="3" id="KW-0378">Hydrolase</keyword>
<dbReference type="SUPFAM" id="SSF51445">
    <property type="entry name" value="(Trans)glycosidases"/>
    <property type="match status" value="1"/>
</dbReference>
<evidence type="ECO:0000313" key="3">
    <source>
        <dbReference type="EMBL" id="MDA0184683.1"/>
    </source>
</evidence>